<gene>
    <name evidence="2" type="ORF">SEPMUDRAFT_126620</name>
</gene>
<organism evidence="2 3">
    <name type="scientific">Sphaerulina musiva (strain SO2202)</name>
    <name type="common">Poplar stem canker fungus</name>
    <name type="synonym">Septoria musiva</name>
    <dbReference type="NCBI Taxonomy" id="692275"/>
    <lineage>
        <taxon>Eukaryota</taxon>
        <taxon>Fungi</taxon>
        <taxon>Dikarya</taxon>
        <taxon>Ascomycota</taxon>
        <taxon>Pezizomycotina</taxon>
        <taxon>Dothideomycetes</taxon>
        <taxon>Dothideomycetidae</taxon>
        <taxon>Mycosphaerellales</taxon>
        <taxon>Mycosphaerellaceae</taxon>
        <taxon>Sphaerulina</taxon>
    </lineage>
</organism>
<evidence type="ECO:0000256" key="1">
    <source>
        <dbReference type="SAM" id="MobiDB-lite"/>
    </source>
</evidence>
<dbReference type="GeneID" id="27899224"/>
<dbReference type="AlphaFoldDB" id="M3D0D6"/>
<feature type="compositionally biased region" description="Polar residues" evidence="1">
    <location>
        <begin position="58"/>
        <end position="76"/>
    </location>
</feature>
<keyword evidence="3" id="KW-1185">Reference proteome</keyword>
<reference evidence="2 3" key="1">
    <citation type="journal article" date="2012" name="PLoS Pathog.">
        <title>Diverse lifestyles and strategies of plant pathogenesis encoded in the genomes of eighteen Dothideomycetes fungi.</title>
        <authorList>
            <person name="Ohm R.A."/>
            <person name="Feau N."/>
            <person name="Henrissat B."/>
            <person name="Schoch C.L."/>
            <person name="Horwitz B.A."/>
            <person name="Barry K.W."/>
            <person name="Condon B.J."/>
            <person name="Copeland A.C."/>
            <person name="Dhillon B."/>
            <person name="Glaser F."/>
            <person name="Hesse C.N."/>
            <person name="Kosti I."/>
            <person name="LaButti K."/>
            <person name="Lindquist E.A."/>
            <person name="Lucas S."/>
            <person name="Salamov A.A."/>
            <person name="Bradshaw R.E."/>
            <person name="Ciuffetti L."/>
            <person name="Hamelin R.C."/>
            <person name="Kema G.H.J."/>
            <person name="Lawrence C."/>
            <person name="Scott J.A."/>
            <person name="Spatafora J.W."/>
            <person name="Turgeon B.G."/>
            <person name="de Wit P.J.G.M."/>
            <person name="Zhong S."/>
            <person name="Goodwin S.B."/>
            <person name="Grigoriev I.V."/>
        </authorList>
    </citation>
    <scope>NUCLEOTIDE SEQUENCE [LARGE SCALE GENOMIC DNA]</scope>
    <source>
        <strain evidence="2 3">SO2202</strain>
    </source>
</reference>
<dbReference type="EMBL" id="KB456266">
    <property type="protein sequence ID" value="EMF10993.1"/>
    <property type="molecule type" value="Genomic_DNA"/>
</dbReference>
<name>M3D0D6_SPHMS</name>
<evidence type="ECO:0000313" key="2">
    <source>
        <dbReference type="EMBL" id="EMF10993.1"/>
    </source>
</evidence>
<accession>M3D0D6</accession>
<sequence>MTKGRQPVSAACVYIRGLLGAAGNLAIPTLARLPPQEFRRAERHSVFIASDGDHRKQTAQCQSVHSDQRHQQTSSAPLAARLY</sequence>
<dbReference type="RefSeq" id="XP_016759114.1">
    <property type="nucleotide sequence ID" value="XM_016902087.1"/>
</dbReference>
<evidence type="ECO:0000313" key="3">
    <source>
        <dbReference type="Proteomes" id="UP000016931"/>
    </source>
</evidence>
<proteinExistence type="predicted"/>
<feature type="region of interest" description="Disordered" evidence="1">
    <location>
        <begin position="50"/>
        <end position="83"/>
    </location>
</feature>
<dbReference type="Proteomes" id="UP000016931">
    <property type="component" value="Unassembled WGS sequence"/>
</dbReference>
<dbReference type="HOGENOM" id="CLU_2544056_0_0_1"/>
<protein>
    <submittedName>
        <fullName evidence="2">Uncharacterized protein</fullName>
    </submittedName>
</protein>